<gene>
    <name evidence="1" type="ORF">IXB50_17150</name>
</gene>
<dbReference type="Proteomes" id="UP000717364">
    <property type="component" value="Unassembled WGS sequence"/>
</dbReference>
<keyword evidence="2" id="KW-1185">Reference proteome</keyword>
<proteinExistence type="predicted"/>
<comment type="caution">
    <text evidence="1">The sequence shown here is derived from an EMBL/GenBank/DDBJ whole genome shotgun (WGS) entry which is preliminary data.</text>
</comment>
<reference evidence="1" key="1">
    <citation type="submission" date="2020-11" db="EMBL/GenBank/DDBJ databases">
        <authorList>
            <person name="Konstantinou D."/>
            <person name="Gkelis S."/>
            <person name="Popin R."/>
            <person name="Fewer D."/>
            <person name="Sivonen K."/>
        </authorList>
    </citation>
    <scope>NUCLEOTIDE SEQUENCE</scope>
    <source>
        <strain evidence="1">TAU-MAC 1115</strain>
    </source>
</reference>
<protein>
    <submittedName>
        <fullName evidence="1">Caspase domain-containing protein</fullName>
    </submittedName>
</protein>
<name>A0A947DHI4_9CYAN</name>
<accession>A0A947DHI4</accession>
<evidence type="ECO:0000313" key="1">
    <source>
        <dbReference type="EMBL" id="MBT9317153.1"/>
    </source>
</evidence>
<evidence type="ECO:0000313" key="2">
    <source>
        <dbReference type="Proteomes" id="UP000717364"/>
    </source>
</evidence>
<dbReference type="Gene3D" id="3.40.50.1460">
    <property type="match status" value="1"/>
</dbReference>
<sequence>MGVVIGLGLGWSKQASKVTGRSIPLAEQSYGKSLANGDSSLPQPASEPIEFLVLAGGGAPYYNEIALEKNVRYFQRTLTSLGIDFSNGRQYFANGNDGEATVRYINFVGQEQFKPPEIDNLDGAATVANAQQWFENLANNPSPCPSFFYFTGHGAYNDENPDNNAMILWEEKFVSVQQLAGWLDELPADQPFVTMMAQCFSGSFANLIYEQGNPDNPVALQTRCGFFATVAERPSVGCTPAVNEADYRDYSSSFFAGLSGIDRTGKTVASADYDADGRISYAEAHAFAKVDEETTDWPVSTLEVWLQKQAGEEKVAEVFSRPMTVWMAQASPQRQYVIRALSDKLNLDWEKSYTSQMPPVDFESVRGAYWIRLGMELTNVAVIQEIRQGADTNTQAILEKLTLCESGSFSNPDGASH</sequence>
<reference evidence="1" key="2">
    <citation type="journal article" date="2021" name="Mar. Drugs">
        <title>Genome Reduction and Secondary Metabolism of the Marine Sponge-Associated Cyanobacterium Leptothoe.</title>
        <authorList>
            <person name="Konstantinou D."/>
            <person name="Popin R.V."/>
            <person name="Fewer D.P."/>
            <person name="Sivonen K."/>
            <person name="Gkelis S."/>
        </authorList>
    </citation>
    <scope>NUCLEOTIDE SEQUENCE</scope>
    <source>
        <strain evidence="1">TAU-MAC 1115</strain>
    </source>
</reference>
<dbReference type="EMBL" id="JADOES010000039">
    <property type="protein sequence ID" value="MBT9317153.1"/>
    <property type="molecule type" value="Genomic_DNA"/>
</dbReference>
<dbReference type="AlphaFoldDB" id="A0A947DHI4"/>
<organism evidence="1 2">
    <name type="scientific">Leptothoe spongobia TAU-MAC 1115</name>
    <dbReference type="NCBI Taxonomy" id="1967444"/>
    <lineage>
        <taxon>Bacteria</taxon>
        <taxon>Bacillati</taxon>
        <taxon>Cyanobacteriota</taxon>
        <taxon>Cyanophyceae</taxon>
        <taxon>Nodosilineales</taxon>
        <taxon>Cymatolegaceae</taxon>
        <taxon>Leptothoe</taxon>
        <taxon>Leptothoe spongobia</taxon>
    </lineage>
</organism>